<evidence type="ECO:0000256" key="1">
    <source>
        <dbReference type="ARBA" id="ARBA00022737"/>
    </source>
</evidence>
<evidence type="ECO:0000256" key="5">
    <source>
        <dbReference type="PROSITE-ProRule" id="PRU00317"/>
    </source>
</evidence>
<dbReference type="FunFam" id="1.25.10.10:FF:000237">
    <property type="entry name" value="Pumilio homolog 9"/>
    <property type="match status" value="1"/>
</dbReference>
<evidence type="ECO:0000256" key="2">
    <source>
        <dbReference type="ARBA" id="ARBA00022845"/>
    </source>
</evidence>
<evidence type="ECO:0000256" key="4">
    <source>
        <dbReference type="ARBA" id="ARBA00058490"/>
    </source>
</evidence>
<dbReference type="Pfam" id="PF22493">
    <property type="entry name" value="PUF_NOP9"/>
    <property type="match status" value="1"/>
</dbReference>
<dbReference type="CDD" id="cd07920">
    <property type="entry name" value="Pumilio"/>
    <property type="match status" value="1"/>
</dbReference>
<accession>A0A371FFG4</accession>
<reference evidence="7" key="1">
    <citation type="submission" date="2018-05" db="EMBL/GenBank/DDBJ databases">
        <title>Draft genome of Mucuna pruriens seed.</title>
        <authorList>
            <person name="Nnadi N.E."/>
            <person name="Vos R."/>
            <person name="Hasami M.H."/>
            <person name="Devisetty U.K."/>
            <person name="Aguiy J.C."/>
        </authorList>
    </citation>
    <scope>NUCLEOTIDE SEQUENCE [LARGE SCALE GENOMIC DNA]</scope>
    <source>
        <strain evidence="7">JCA_2017</strain>
    </source>
</reference>
<dbReference type="SMART" id="SM00025">
    <property type="entry name" value="Pumilio"/>
    <property type="match status" value="8"/>
</dbReference>
<dbReference type="EMBL" id="QJKJ01009311">
    <property type="protein sequence ID" value="RDX77011.1"/>
    <property type="molecule type" value="Genomic_DNA"/>
</dbReference>
<evidence type="ECO:0000256" key="3">
    <source>
        <dbReference type="ARBA" id="ARBA00022884"/>
    </source>
</evidence>
<dbReference type="InterPro" id="IPR033712">
    <property type="entry name" value="Pumilio_RNA-bd"/>
</dbReference>
<dbReference type="Pfam" id="PF00806">
    <property type="entry name" value="PUF"/>
    <property type="match status" value="6"/>
</dbReference>
<evidence type="ECO:0000313" key="8">
    <source>
        <dbReference type="Proteomes" id="UP000257109"/>
    </source>
</evidence>
<feature type="repeat" description="Pumilio" evidence="5">
    <location>
        <begin position="435"/>
        <end position="470"/>
    </location>
</feature>
<proteinExistence type="predicted"/>
<dbReference type="SUPFAM" id="SSF48371">
    <property type="entry name" value="ARM repeat"/>
    <property type="match status" value="1"/>
</dbReference>
<dbReference type="PANTHER" id="PTHR12537:SF138">
    <property type="entry name" value="PUMILIO HOMOLOG 7, CHLOROPLASTIC-RELATED"/>
    <property type="match status" value="1"/>
</dbReference>
<keyword evidence="8" id="KW-1185">Reference proteome</keyword>
<evidence type="ECO:0000313" key="7">
    <source>
        <dbReference type="EMBL" id="RDX77011.1"/>
    </source>
</evidence>
<name>A0A371FFG4_MUCPR</name>
<keyword evidence="3" id="KW-0694">RNA-binding</keyword>
<keyword evidence="1" id="KW-0677">Repeat</keyword>
<dbReference type="GO" id="GO:0005737">
    <property type="term" value="C:cytoplasm"/>
    <property type="evidence" value="ECO:0007669"/>
    <property type="project" value="TreeGrafter"/>
</dbReference>
<dbReference type="PANTHER" id="PTHR12537">
    <property type="entry name" value="RNA BINDING PROTEIN PUMILIO-RELATED"/>
    <property type="match status" value="1"/>
</dbReference>
<feature type="repeat" description="Pumilio" evidence="5">
    <location>
        <begin position="471"/>
        <end position="506"/>
    </location>
</feature>
<dbReference type="InterPro" id="IPR001313">
    <property type="entry name" value="Pumilio_RNA-bd_rpt"/>
</dbReference>
<keyword evidence="2" id="KW-0810">Translation regulation</keyword>
<feature type="repeat" description="Pumilio" evidence="5">
    <location>
        <begin position="359"/>
        <end position="394"/>
    </location>
</feature>
<dbReference type="GO" id="GO:0003729">
    <property type="term" value="F:mRNA binding"/>
    <property type="evidence" value="ECO:0007669"/>
    <property type="project" value="TreeGrafter"/>
</dbReference>
<sequence length="639" mass="71461">MRNEELGTWLNGFPNPNANALNNLPRGHLASQPSSGFPLYAENNIVNDADVNVDVDVLLSNDFSRMSVFHEQGNANVGARTRGYGYGVMDSSYTHAFPHSHSHAPCSFNAHAHVREETLTGAPSSTWGGVTVSSDVKGHTFAPPMERSACYGHVQLQNPFHASPYDKRRPFAVDCDVKSPFMYSQTMMQPPPPPQHQQQPKLAFNVNTPSSHYFPAARERATRVIVPPNGEFSHSRGDPVAFQRDSGFVMQEKDMKYCVGRECNSLWGCKESLPLPVQAVGEEVPQLISSSHAAPARHEKNSILASDVSLPPRPLFNFGPLVKFQGYIYHLAKDQNGCRFLQRMVDEGASEDTQIVFNGVIDDVVELMMDPFGNYLVQKLIDVCGEDQRLQIVSMLTKEPGLLVKTSLNTHGTRVVQKLIATVNSRKQIALLRSSIQPGFLDLIKDLNGNHVIQRCLQYFSCKDNEFIFDAATKFCVDIATHQHGCCVLQRCIDYSTGKYQDKLVKEICRHGLILAQDPFGNYVVQYIIEMENPSASSKLHSQFKGNYVNLSMQKFSSHVVEKCLVHVAESRSRIVQELLSFSHFERLLPDPYANYVVQRALGVTKGSLHASLVEAVRPHKILRTSPYCKRIFSRNLLN</sequence>
<gene>
    <name evidence="7" type="primary">APUM7</name>
    <name evidence="7" type="ORF">CR513_42928</name>
</gene>
<feature type="repeat" description="Pumilio" evidence="5">
    <location>
        <begin position="395"/>
        <end position="433"/>
    </location>
</feature>
<feature type="domain" description="PUM-HD" evidence="6">
    <location>
        <begin position="299"/>
        <end position="639"/>
    </location>
</feature>
<dbReference type="OrthoDB" id="668540at2759"/>
<dbReference type="Gene3D" id="1.25.10.10">
    <property type="entry name" value="Leucine-rich Repeat Variant"/>
    <property type="match status" value="1"/>
</dbReference>
<feature type="repeat" description="Pumilio" evidence="5">
    <location>
        <begin position="578"/>
        <end position="615"/>
    </location>
</feature>
<comment type="caution">
    <text evidence="7">The sequence shown here is derived from an EMBL/GenBank/DDBJ whole genome shotgun (WGS) entry which is preliminary data.</text>
</comment>
<organism evidence="7 8">
    <name type="scientific">Mucuna pruriens</name>
    <name type="common">Velvet bean</name>
    <name type="synonym">Dolichos pruriens</name>
    <dbReference type="NCBI Taxonomy" id="157652"/>
    <lineage>
        <taxon>Eukaryota</taxon>
        <taxon>Viridiplantae</taxon>
        <taxon>Streptophyta</taxon>
        <taxon>Embryophyta</taxon>
        <taxon>Tracheophyta</taxon>
        <taxon>Spermatophyta</taxon>
        <taxon>Magnoliopsida</taxon>
        <taxon>eudicotyledons</taxon>
        <taxon>Gunneridae</taxon>
        <taxon>Pentapetalae</taxon>
        <taxon>rosids</taxon>
        <taxon>fabids</taxon>
        <taxon>Fabales</taxon>
        <taxon>Fabaceae</taxon>
        <taxon>Papilionoideae</taxon>
        <taxon>50 kb inversion clade</taxon>
        <taxon>NPAAA clade</taxon>
        <taxon>indigoferoid/millettioid clade</taxon>
        <taxon>Phaseoleae</taxon>
        <taxon>Mucuna</taxon>
    </lineage>
</organism>
<feature type="non-terminal residue" evidence="7">
    <location>
        <position position="639"/>
    </location>
</feature>
<dbReference type="PROSITE" id="PS50303">
    <property type="entry name" value="PUM_HD"/>
    <property type="match status" value="1"/>
</dbReference>
<comment type="function">
    <text evidence="4">Sequence-specific RNA-binding protein that regulates translation and mRNA stability by binding the 3'-UTR of target mRNAs.</text>
</comment>
<evidence type="ECO:0000259" key="6">
    <source>
        <dbReference type="PROSITE" id="PS50303"/>
    </source>
</evidence>
<dbReference type="GO" id="GO:0006417">
    <property type="term" value="P:regulation of translation"/>
    <property type="evidence" value="ECO:0007669"/>
    <property type="project" value="UniProtKB-KW"/>
</dbReference>
<dbReference type="AlphaFoldDB" id="A0A371FFG4"/>
<feature type="repeat" description="Pumilio" evidence="5">
    <location>
        <begin position="507"/>
        <end position="542"/>
    </location>
</feature>
<protein>
    <submittedName>
        <fullName evidence="7">Pumilio-like 7, chloroplastic</fullName>
    </submittedName>
</protein>
<dbReference type="InterPro" id="IPR011989">
    <property type="entry name" value="ARM-like"/>
</dbReference>
<dbReference type="Proteomes" id="UP000257109">
    <property type="component" value="Unassembled WGS sequence"/>
</dbReference>
<dbReference type="PROSITE" id="PS50302">
    <property type="entry name" value="PUM"/>
    <property type="match status" value="7"/>
</dbReference>
<feature type="repeat" description="Pumilio" evidence="5">
    <location>
        <begin position="323"/>
        <end position="358"/>
    </location>
</feature>
<dbReference type="InterPro" id="IPR016024">
    <property type="entry name" value="ARM-type_fold"/>
</dbReference>
<dbReference type="InterPro" id="IPR033133">
    <property type="entry name" value="PUM-HD"/>
</dbReference>